<protein>
    <submittedName>
        <fullName evidence="1">Uncharacterized protein</fullName>
    </submittedName>
</protein>
<evidence type="ECO:0000313" key="2">
    <source>
        <dbReference type="Proteomes" id="UP000074561"/>
    </source>
</evidence>
<dbReference type="KEGG" id="cpra:CPter91_1034"/>
<dbReference type="Proteomes" id="UP000074561">
    <property type="component" value="Chromosome"/>
</dbReference>
<organism evidence="1 2">
    <name type="scientific">Collimonas pratensis</name>
    <dbReference type="NCBI Taxonomy" id="279113"/>
    <lineage>
        <taxon>Bacteria</taxon>
        <taxon>Pseudomonadati</taxon>
        <taxon>Pseudomonadota</taxon>
        <taxon>Betaproteobacteria</taxon>
        <taxon>Burkholderiales</taxon>
        <taxon>Oxalobacteraceae</taxon>
        <taxon>Collimonas</taxon>
    </lineage>
</organism>
<dbReference type="EMBL" id="CP013234">
    <property type="protein sequence ID" value="AMP03418.1"/>
    <property type="molecule type" value="Genomic_DNA"/>
</dbReference>
<reference evidence="1 2" key="1">
    <citation type="submission" date="2015-11" db="EMBL/GenBank/DDBJ databases">
        <title>Exploring the genomic traits of fungus-feeding bacterial genus Collimonas.</title>
        <authorList>
            <person name="Song C."/>
            <person name="Schmidt R."/>
            <person name="de Jager V."/>
            <person name="Krzyzanowska D."/>
            <person name="Jongedijk E."/>
            <person name="Cankar K."/>
            <person name="Beekwilder J."/>
            <person name="van Veen A."/>
            <person name="de Boer W."/>
            <person name="van Veen J.A."/>
            <person name="Garbeva P."/>
        </authorList>
    </citation>
    <scope>NUCLEOTIDE SEQUENCE [LARGE SCALE GENOMIC DNA]</scope>
    <source>
        <strain evidence="1 2">Ter91</strain>
    </source>
</reference>
<evidence type="ECO:0000313" key="1">
    <source>
        <dbReference type="EMBL" id="AMP03418.1"/>
    </source>
</evidence>
<name>A0A127Q037_9BURK</name>
<dbReference type="AlphaFoldDB" id="A0A127Q037"/>
<accession>A0A127Q037</accession>
<sequence length="53" mass="5749">MKADTQAGIGNRQAAHKDIKKLAENYTVVAADRQKTAVCAPPSFTWRCQNTSG</sequence>
<gene>
    <name evidence="1" type="ORF">CPter91_1034</name>
</gene>
<proteinExistence type="predicted"/>